<dbReference type="RefSeq" id="WP_041065126.1">
    <property type="nucleotide sequence ID" value="NZ_AP012273.1"/>
</dbReference>
<dbReference type="PROSITE" id="PS51585">
    <property type="entry name" value="SAM_MT_TPMT"/>
    <property type="match status" value="1"/>
</dbReference>
<organism evidence="10 11">
    <name type="scientific">Thiolapillus brandeum</name>
    <dbReference type="NCBI Taxonomy" id="1076588"/>
    <lineage>
        <taxon>Bacteria</taxon>
        <taxon>Pseudomonadati</taxon>
        <taxon>Pseudomonadota</taxon>
        <taxon>Gammaproteobacteria</taxon>
        <taxon>Chromatiales</taxon>
        <taxon>Sedimenticolaceae</taxon>
        <taxon>Thiolapillus</taxon>
    </lineage>
</organism>
<evidence type="ECO:0000256" key="4">
    <source>
        <dbReference type="ARBA" id="ARBA00011905"/>
    </source>
</evidence>
<dbReference type="NCBIfam" id="NF009732">
    <property type="entry name" value="PRK13255.1"/>
    <property type="match status" value="1"/>
</dbReference>
<feature type="binding site" evidence="9">
    <location>
        <position position="66"/>
    </location>
    <ligand>
        <name>S-adenosyl-L-methionine</name>
        <dbReference type="ChEBI" id="CHEBI:59789"/>
    </ligand>
</feature>
<evidence type="ECO:0000256" key="9">
    <source>
        <dbReference type="HAMAP-Rule" id="MF_00812"/>
    </source>
</evidence>
<proteinExistence type="inferred from homology"/>
<keyword evidence="8 9" id="KW-0949">S-adenosyl-L-methionine</keyword>
<keyword evidence="5 9" id="KW-0963">Cytoplasm</keyword>
<evidence type="ECO:0000313" key="11">
    <source>
        <dbReference type="Proteomes" id="UP000031631"/>
    </source>
</evidence>
<dbReference type="GO" id="GO:0010038">
    <property type="term" value="P:response to metal ion"/>
    <property type="evidence" value="ECO:0007669"/>
    <property type="project" value="InterPro"/>
</dbReference>
<dbReference type="Gene3D" id="3.40.50.150">
    <property type="entry name" value="Vaccinia Virus protein VP39"/>
    <property type="match status" value="1"/>
</dbReference>
<dbReference type="SUPFAM" id="SSF53335">
    <property type="entry name" value="S-adenosyl-L-methionine-dependent methyltransferases"/>
    <property type="match status" value="1"/>
</dbReference>
<evidence type="ECO:0000256" key="8">
    <source>
        <dbReference type="ARBA" id="ARBA00022691"/>
    </source>
</evidence>
<evidence type="ECO:0000256" key="5">
    <source>
        <dbReference type="ARBA" id="ARBA00022490"/>
    </source>
</evidence>
<dbReference type="NCBIfam" id="TIGR03840">
    <property type="entry name" value="TMPT_Se_Te"/>
    <property type="match status" value="1"/>
</dbReference>
<dbReference type="GO" id="GO:0032259">
    <property type="term" value="P:methylation"/>
    <property type="evidence" value="ECO:0007669"/>
    <property type="project" value="UniProtKB-KW"/>
</dbReference>
<comment type="similarity">
    <text evidence="3 9">Belongs to the class I-like SAM-binding methyltransferase superfamily. TPMT family.</text>
</comment>
<reference evidence="10 11" key="1">
    <citation type="journal article" date="2014" name="PLoS ONE">
        <title>Physiological and genomic features of a novel sulfur-oxidizing gammaproteobacterium belonging to a previously uncultivated symbiotic lineage isolated from a hydrothermal vent.</title>
        <authorList>
            <person name="Nunoura T."/>
            <person name="Takaki Y."/>
            <person name="Kazama H."/>
            <person name="Kakuta J."/>
            <person name="Shimamura S."/>
            <person name="Makita H."/>
            <person name="Hirai M."/>
            <person name="Miyazaki M."/>
            <person name="Takai K."/>
        </authorList>
    </citation>
    <scope>NUCLEOTIDE SEQUENCE [LARGE SCALE GENOMIC DNA]</scope>
    <source>
        <strain evidence="10 11">Hiromi1</strain>
    </source>
</reference>
<dbReference type="PIRSF" id="PIRSF023956">
    <property type="entry name" value="Thiopurine_S-methyltransferase"/>
    <property type="match status" value="1"/>
</dbReference>
<accession>A0A7U6JH38</accession>
<dbReference type="Pfam" id="PF05724">
    <property type="entry name" value="TPMT"/>
    <property type="match status" value="1"/>
</dbReference>
<keyword evidence="11" id="KW-1185">Reference proteome</keyword>
<protein>
    <recommendedName>
        <fullName evidence="4 9">Thiopurine S-methyltransferase</fullName>
        <ecNumber evidence="4 9">2.1.1.67</ecNumber>
    </recommendedName>
    <alternativeName>
        <fullName evidence="9">Thiopurine methyltransferase</fullName>
    </alternativeName>
</protein>
<dbReference type="AlphaFoldDB" id="A0A7U6JH38"/>
<name>A0A7U6JH38_9GAMM</name>
<dbReference type="GO" id="GO:0008119">
    <property type="term" value="F:thiopurine S-methyltransferase activity"/>
    <property type="evidence" value="ECO:0007669"/>
    <property type="project" value="UniProtKB-UniRule"/>
</dbReference>
<dbReference type="PANTHER" id="PTHR10259">
    <property type="entry name" value="THIOPURINE S-METHYLTRANSFERASE"/>
    <property type="match status" value="1"/>
</dbReference>
<dbReference type="GO" id="GO:0005737">
    <property type="term" value="C:cytoplasm"/>
    <property type="evidence" value="ECO:0007669"/>
    <property type="project" value="UniProtKB-SubCell"/>
</dbReference>
<dbReference type="CDD" id="cd02440">
    <property type="entry name" value="AdoMet_MTases"/>
    <property type="match status" value="1"/>
</dbReference>
<dbReference type="InterPro" id="IPR029063">
    <property type="entry name" value="SAM-dependent_MTases_sf"/>
</dbReference>
<dbReference type="InterPro" id="IPR022474">
    <property type="entry name" value="Thiopur_S-MeTfrase_Se/Te_detox"/>
</dbReference>
<dbReference type="InterPro" id="IPR025835">
    <property type="entry name" value="Thiopurine_S-MeTrfase"/>
</dbReference>
<comment type="catalytic activity">
    <reaction evidence="1 9">
        <text>S-adenosyl-L-methionine + a thiopurine = S-adenosyl-L-homocysteine + a thiopurine S-methylether.</text>
        <dbReference type="EC" id="2.1.1.67"/>
    </reaction>
</comment>
<dbReference type="FunFam" id="3.40.50.150:FF:000101">
    <property type="entry name" value="Thiopurine S-methyltransferase"/>
    <property type="match status" value="1"/>
</dbReference>
<feature type="binding site" evidence="9">
    <location>
        <position position="123"/>
    </location>
    <ligand>
        <name>S-adenosyl-L-methionine</name>
        <dbReference type="ChEBI" id="CHEBI:59789"/>
    </ligand>
</feature>
<dbReference type="EC" id="2.1.1.67" evidence="4 9"/>
<dbReference type="InterPro" id="IPR008854">
    <property type="entry name" value="TPMT"/>
</dbReference>
<feature type="binding site" evidence="9">
    <location>
        <position position="10"/>
    </location>
    <ligand>
        <name>S-adenosyl-L-methionine</name>
        <dbReference type="ChEBI" id="CHEBI:59789"/>
    </ligand>
</feature>
<sequence>MEKRFWLDCWAEQRIGFHLPEINPHLQRHWDGLAVPAGGRVLVPLCGKSLDMLWLREKGYEVLGVELSDIALQDFSRENELSLEWSREGGFASACCDGLTLLKGDFFHLQARQVGELTAVYDRAALVALPASMRPSYVEQVTRLLAPGAAGLLVSIDYPEGAMAGPPFSVPAAEVMALYEDAFEVNLLETGDVLKANPRLAEKGIKYLRKQVWGLRRR</sequence>
<keyword evidence="6 9" id="KW-0489">Methyltransferase</keyword>
<dbReference type="Proteomes" id="UP000031631">
    <property type="component" value="Chromosome"/>
</dbReference>
<dbReference type="EMBL" id="AP012273">
    <property type="protein sequence ID" value="BAO43447.1"/>
    <property type="molecule type" value="Genomic_DNA"/>
</dbReference>
<dbReference type="PANTHER" id="PTHR10259:SF11">
    <property type="entry name" value="THIOPURINE S-METHYLTRANSFERASE"/>
    <property type="match status" value="1"/>
</dbReference>
<evidence type="ECO:0000313" key="10">
    <source>
        <dbReference type="EMBL" id="BAO43447.1"/>
    </source>
</evidence>
<comment type="subcellular location">
    <subcellularLocation>
        <location evidence="2 9">Cytoplasm</location>
    </subcellularLocation>
</comment>
<evidence type="ECO:0000256" key="6">
    <source>
        <dbReference type="ARBA" id="ARBA00022603"/>
    </source>
</evidence>
<evidence type="ECO:0000256" key="2">
    <source>
        <dbReference type="ARBA" id="ARBA00004496"/>
    </source>
</evidence>
<evidence type="ECO:0000256" key="1">
    <source>
        <dbReference type="ARBA" id="ARBA00000903"/>
    </source>
</evidence>
<evidence type="ECO:0000256" key="3">
    <source>
        <dbReference type="ARBA" id="ARBA00008145"/>
    </source>
</evidence>
<evidence type="ECO:0000256" key="7">
    <source>
        <dbReference type="ARBA" id="ARBA00022679"/>
    </source>
</evidence>
<feature type="binding site" evidence="9">
    <location>
        <position position="45"/>
    </location>
    <ligand>
        <name>S-adenosyl-L-methionine</name>
        <dbReference type="ChEBI" id="CHEBI:59789"/>
    </ligand>
</feature>
<dbReference type="HAMAP" id="MF_00812">
    <property type="entry name" value="Thiopur_methtran"/>
    <property type="match status" value="1"/>
</dbReference>
<dbReference type="KEGG" id="tbn:TBH_C0502"/>
<gene>
    <name evidence="9" type="primary">tpm</name>
    <name evidence="10" type="ORF">TBH_C0502</name>
</gene>
<keyword evidence="7 9" id="KW-0808">Transferase</keyword>